<evidence type="ECO:0000313" key="4">
    <source>
        <dbReference type="Proteomes" id="UP000598971"/>
    </source>
</evidence>
<keyword evidence="1" id="KW-0732">Signal</keyword>
<proteinExistence type="predicted"/>
<evidence type="ECO:0000313" key="3">
    <source>
        <dbReference type="EMBL" id="NNV54212.1"/>
    </source>
</evidence>
<reference evidence="3" key="1">
    <citation type="submission" date="2019-10" db="EMBL/GenBank/DDBJ databases">
        <title>Draft genome sequence of Panacibacter sp. KCS-6.</title>
        <authorList>
            <person name="Yim K.J."/>
        </authorList>
    </citation>
    <scope>NUCLEOTIDE SEQUENCE</scope>
    <source>
        <strain evidence="3">KCS-6</strain>
    </source>
</reference>
<sequence>MNPLTLQKSMLLGMLLSACAPLCAQKNTAYAITGTSKDNISWTVIREIDLSTGKELRTIYEPKNNIAIVDAATGNRLQVNNDGNLIVPEVQNSNSSVVNDLVTAPTETMVAASAFDAKTNRLFFTPMHSNELRYFDFESGTNQVYYVRNNALKSFINTDVDATVITRMCFGADGYGYALTNDGSHLIRFSSGKSTNIVDLGSILDDRKNTSISIQNKCTSWGGDMIADAFGNLYIISMRGNIFKFNPSAMVASFMGQIKNIPQDYLINAAAVDAEGNVIIGSATKSDHYYSVNLSNLQAAPLANQVESVYNASDLASGHFAFEHLVTSKNETTAKASINVYPNPVVNKTISLSFDKMQPGNKTIQLLNAAGTVVFNKNMATNATGNVQVALPANIAKGFYVLKLTSAAGKEQYTKKIIIE</sequence>
<evidence type="ECO:0000256" key="1">
    <source>
        <dbReference type="SAM" id="SignalP"/>
    </source>
</evidence>
<feature type="signal peptide" evidence="1">
    <location>
        <begin position="1"/>
        <end position="24"/>
    </location>
</feature>
<dbReference type="Pfam" id="PF18962">
    <property type="entry name" value="Por_Secre_tail"/>
    <property type="match status" value="1"/>
</dbReference>
<protein>
    <submittedName>
        <fullName evidence="3">T9SS type A sorting domain-containing protein</fullName>
    </submittedName>
</protein>
<organism evidence="3 4">
    <name type="scientific">Limnovirga soli</name>
    <dbReference type="NCBI Taxonomy" id="2656915"/>
    <lineage>
        <taxon>Bacteria</taxon>
        <taxon>Pseudomonadati</taxon>
        <taxon>Bacteroidota</taxon>
        <taxon>Chitinophagia</taxon>
        <taxon>Chitinophagales</taxon>
        <taxon>Chitinophagaceae</taxon>
        <taxon>Limnovirga</taxon>
    </lineage>
</organism>
<dbReference type="AlphaFoldDB" id="A0A8J8JQ10"/>
<dbReference type="EMBL" id="WHPF01000002">
    <property type="protein sequence ID" value="NNV54212.1"/>
    <property type="molecule type" value="Genomic_DNA"/>
</dbReference>
<dbReference type="InterPro" id="IPR026444">
    <property type="entry name" value="Secre_tail"/>
</dbReference>
<feature type="domain" description="Secretion system C-terminal sorting" evidence="2">
    <location>
        <begin position="340"/>
        <end position="419"/>
    </location>
</feature>
<dbReference type="SUPFAM" id="SSF63829">
    <property type="entry name" value="Calcium-dependent phosphotriesterase"/>
    <property type="match status" value="1"/>
</dbReference>
<dbReference type="RefSeq" id="WP_171606142.1">
    <property type="nucleotide sequence ID" value="NZ_WHPF01000002.1"/>
</dbReference>
<accession>A0A8J8JQ10</accession>
<dbReference type="NCBIfam" id="TIGR04183">
    <property type="entry name" value="Por_Secre_tail"/>
    <property type="match status" value="1"/>
</dbReference>
<keyword evidence="4" id="KW-1185">Reference proteome</keyword>
<evidence type="ECO:0000259" key="2">
    <source>
        <dbReference type="Pfam" id="PF18962"/>
    </source>
</evidence>
<feature type="chain" id="PRO_5035254199" evidence="1">
    <location>
        <begin position="25"/>
        <end position="420"/>
    </location>
</feature>
<comment type="caution">
    <text evidence="3">The sequence shown here is derived from an EMBL/GenBank/DDBJ whole genome shotgun (WGS) entry which is preliminary data.</text>
</comment>
<gene>
    <name evidence="3" type="ORF">GD597_01985</name>
</gene>
<name>A0A8J8JQ10_9BACT</name>
<dbReference type="Proteomes" id="UP000598971">
    <property type="component" value="Unassembled WGS sequence"/>
</dbReference>